<evidence type="ECO:0000256" key="8">
    <source>
        <dbReference type="ARBA" id="ARBA00023134"/>
    </source>
</evidence>
<dbReference type="InterPro" id="IPR013483">
    <property type="entry name" value="MoaA"/>
</dbReference>
<dbReference type="SUPFAM" id="SSF102114">
    <property type="entry name" value="Radical SAM enzymes"/>
    <property type="match status" value="1"/>
</dbReference>
<evidence type="ECO:0000256" key="2">
    <source>
        <dbReference type="ARBA" id="ARBA00022485"/>
    </source>
</evidence>
<dbReference type="SFLD" id="SFLDG01386">
    <property type="entry name" value="main_SPASM_domain-containing"/>
    <property type="match status" value="1"/>
</dbReference>
<keyword evidence="7 12" id="KW-0411">Iron-sulfur</keyword>
<keyword evidence="4 12" id="KW-0479">Metal-binding</keyword>
<keyword evidence="2 12" id="KW-0004">4Fe-4S</keyword>
<evidence type="ECO:0000256" key="4">
    <source>
        <dbReference type="ARBA" id="ARBA00022723"/>
    </source>
</evidence>
<dbReference type="PROSITE" id="PS51918">
    <property type="entry name" value="RADICAL_SAM"/>
    <property type="match status" value="1"/>
</dbReference>
<comment type="similarity">
    <text evidence="12">Belongs to the radical SAM superfamily. MoaA family.</text>
</comment>
<dbReference type="InterPro" id="IPR040064">
    <property type="entry name" value="MoaA-like"/>
</dbReference>
<dbReference type="InterPro" id="IPR006638">
    <property type="entry name" value="Elp3/MiaA/NifB-like_rSAM"/>
</dbReference>
<feature type="domain" description="Radical SAM core" evidence="13">
    <location>
        <begin position="4"/>
        <end position="219"/>
    </location>
</feature>
<keyword evidence="3 12" id="KW-0949">S-adenosyl-L-methionine</keyword>
<dbReference type="EMBL" id="JACOOR010000003">
    <property type="protein sequence ID" value="MBC5659419.1"/>
    <property type="molecule type" value="Genomic_DNA"/>
</dbReference>
<feature type="binding site" evidence="12">
    <location>
        <position position="24"/>
    </location>
    <ligand>
        <name>[4Fe-4S] cluster</name>
        <dbReference type="ChEBI" id="CHEBI:49883"/>
        <label>1</label>
        <note>4Fe-4S-S-AdoMet</note>
    </ligand>
</feature>
<dbReference type="SFLD" id="SFLDG01067">
    <property type="entry name" value="SPASM/twitch_domain_containing"/>
    <property type="match status" value="1"/>
</dbReference>
<feature type="binding site" evidence="12">
    <location>
        <position position="153"/>
    </location>
    <ligand>
        <name>GTP</name>
        <dbReference type="ChEBI" id="CHEBI:37565"/>
    </ligand>
</feature>
<keyword evidence="5 12" id="KW-0547">Nucleotide-binding</keyword>
<feature type="binding site" evidence="12">
    <location>
        <position position="117"/>
    </location>
    <ligand>
        <name>S-adenosyl-L-methionine</name>
        <dbReference type="ChEBI" id="CHEBI:59789"/>
    </ligand>
</feature>
<dbReference type="NCBIfam" id="TIGR02666">
    <property type="entry name" value="moaA"/>
    <property type="match status" value="1"/>
</dbReference>
<feature type="binding site" evidence="12">
    <location>
        <position position="254"/>
    </location>
    <ligand>
        <name>[4Fe-4S] cluster</name>
        <dbReference type="ChEBI" id="CHEBI:49883"/>
        <label>2</label>
        <note>4Fe-4S-substrate</note>
    </ligand>
</feature>
<keyword evidence="8 12" id="KW-0342">GTP-binding</keyword>
<evidence type="ECO:0000256" key="6">
    <source>
        <dbReference type="ARBA" id="ARBA00023004"/>
    </source>
</evidence>
<evidence type="ECO:0000256" key="9">
    <source>
        <dbReference type="ARBA" id="ARBA00023150"/>
    </source>
</evidence>
<evidence type="ECO:0000256" key="7">
    <source>
        <dbReference type="ARBA" id="ARBA00023014"/>
    </source>
</evidence>
<dbReference type="RefSeq" id="WP_186871779.1">
    <property type="nucleotide sequence ID" value="NZ_JACOOR010000003.1"/>
</dbReference>
<dbReference type="SFLD" id="SFLDS00029">
    <property type="entry name" value="Radical_SAM"/>
    <property type="match status" value="1"/>
</dbReference>
<dbReference type="HAMAP" id="MF_01225_B">
    <property type="entry name" value="MoaA_B"/>
    <property type="match status" value="1"/>
</dbReference>
<evidence type="ECO:0000259" key="13">
    <source>
        <dbReference type="PROSITE" id="PS51918"/>
    </source>
</evidence>
<feature type="binding site" evidence="12">
    <location>
        <position position="66"/>
    </location>
    <ligand>
        <name>S-adenosyl-L-methionine</name>
        <dbReference type="ChEBI" id="CHEBI:59789"/>
    </ligand>
</feature>
<dbReference type="GO" id="GO:0061798">
    <property type="term" value="F:GTP 3',8'-cyclase activity"/>
    <property type="evidence" value="ECO:0007669"/>
    <property type="project" value="UniProtKB-UniRule"/>
</dbReference>
<gene>
    <name evidence="12 14" type="primary">moaA</name>
    <name evidence="14" type="ORF">H8S44_06510</name>
</gene>
<evidence type="ECO:0000256" key="1">
    <source>
        <dbReference type="ARBA" id="ARBA00012167"/>
    </source>
</evidence>
<comment type="caution">
    <text evidence="12">Lacks conserved residue(s) required for the propagation of feature annotation.</text>
</comment>
<keyword evidence="15" id="KW-1185">Reference proteome</keyword>
<reference evidence="14" key="1">
    <citation type="submission" date="2020-08" db="EMBL/GenBank/DDBJ databases">
        <title>Genome public.</title>
        <authorList>
            <person name="Liu C."/>
            <person name="Sun Q."/>
        </authorList>
    </citation>
    <scope>NUCLEOTIDE SEQUENCE</scope>
    <source>
        <strain evidence="14">NSJ-68</strain>
    </source>
</reference>
<dbReference type="InterPro" id="IPR000385">
    <property type="entry name" value="MoaA_NifB_PqqE_Fe-S-bd_CS"/>
</dbReference>
<sequence length="323" mass="35747">MKDQYGRNIDYIRVSITDRCNLRCRYCMPDGIEWLPMDEILTLEEITEACRQAATLGIRKIKVTGGEPLVRKGCTELIGMLNAIPGIEQVTLTTNGILLSDFADELRRQGLHAVNISLDTLDPLKFARITGFDQLPKVLEGIRAMESRGIPVKINAVLQRGVNDMECIALAELAKVSPIDVRFIELMPIGHGKGMEPVSNPEVLERLRAHYGTEHISPDPRTHGNGPARYYQIDGFTGSLGFISAIHGKFCQSCNRIRLTATGEVKPCLCYSDSISIKNALRTGSPGDVKKLLQQAIQQKPAAHCFERIQTVTEMKEMSKIGG</sequence>
<evidence type="ECO:0000313" key="14">
    <source>
        <dbReference type="EMBL" id="MBC5659419.1"/>
    </source>
</evidence>
<feature type="binding site" evidence="12">
    <location>
        <position position="268"/>
    </location>
    <ligand>
        <name>[4Fe-4S] cluster</name>
        <dbReference type="ChEBI" id="CHEBI:49883"/>
        <label>2</label>
        <note>4Fe-4S-substrate</note>
    </ligand>
</feature>
<dbReference type="PANTHER" id="PTHR22960:SF0">
    <property type="entry name" value="MOLYBDENUM COFACTOR BIOSYNTHESIS PROTEIN 1"/>
    <property type="match status" value="1"/>
</dbReference>
<dbReference type="EC" id="4.1.99.22" evidence="1 12"/>
<feature type="binding site" evidence="12">
    <location>
        <position position="26"/>
    </location>
    <ligand>
        <name>S-adenosyl-L-methionine</name>
        <dbReference type="ChEBI" id="CHEBI:59789"/>
    </ligand>
</feature>
<evidence type="ECO:0000256" key="3">
    <source>
        <dbReference type="ARBA" id="ARBA00022691"/>
    </source>
</evidence>
<feature type="binding site" evidence="12">
    <location>
        <position position="20"/>
    </location>
    <ligand>
        <name>[4Fe-4S] cluster</name>
        <dbReference type="ChEBI" id="CHEBI:49883"/>
        <label>1</label>
        <note>4Fe-4S-S-AdoMet</note>
    </ligand>
</feature>
<protein>
    <recommendedName>
        <fullName evidence="1 12">GTP 3',8-cyclase</fullName>
        <ecNumber evidence="1 12">4.1.99.22</ecNumber>
    </recommendedName>
    <alternativeName>
        <fullName evidence="12">Molybdenum cofactor biosynthesis protein A</fullName>
    </alternativeName>
</protein>
<proteinExistence type="inferred from homology"/>
<dbReference type="InterPro" id="IPR013785">
    <property type="entry name" value="Aldolase_TIM"/>
</dbReference>
<dbReference type="GO" id="GO:0006777">
    <property type="term" value="P:Mo-molybdopterin cofactor biosynthetic process"/>
    <property type="evidence" value="ECO:0007669"/>
    <property type="project" value="UniProtKB-UniRule"/>
</dbReference>
<comment type="pathway">
    <text evidence="12">Cofactor biosynthesis; molybdopterin biosynthesis.</text>
</comment>
<dbReference type="Gene3D" id="3.20.20.70">
    <property type="entry name" value="Aldolase class I"/>
    <property type="match status" value="1"/>
</dbReference>
<dbReference type="Pfam" id="PF06463">
    <property type="entry name" value="Mob_synth_C"/>
    <property type="match status" value="1"/>
</dbReference>
<dbReference type="SFLD" id="SFLDG01383">
    <property type="entry name" value="cyclic_pyranopterin_phosphate"/>
    <property type="match status" value="1"/>
</dbReference>
<dbReference type="PANTHER" id="PTHR22960">
    <property type="entry name" value="MOLYBDOPTERIN COFACTOR SYNTHESIS PROTEIN A"/>
    <property type="match status" value="1"/>
</dbReference>
<dbReference type="CDD" id="cd01335">
    <property type="entry name" value="Radical_SAM"/>
    <property type="match status" value="1"/>
</dbReference>
<evidence type="ECO:0000313" key="15">
    <source>
        <dbReference type="Proteomes" id="UP000649345"/>
    </source>
</evidence>
<dbReference type="InterPro" id="IPR010505">
    <property type="entry name" value="MoaA_twitch"/>
</dbReference>
<feature type="binding site" evidence="12">
    <location>
        <position position="93"/>
    </location>
    <ligand>
        <name>GTP</name>
        <dbReference type="ChEBI" id="CHEBI:37565"/>
    </ligand>
</feature>
<evidence type="ECO:0000256" key="10">
    <source>
        <dbReference type="ARBA" id="ARBA00023239"/>
    </source>
</evidence>
<dbReference type="InterPro" id="IPR058240">
    <property type="entry name" value="rSAM_sf"/>
</dbReference>
<dbReference type="CDD" id="cd21117">
    <property type="entry name" value="Twitch_MoaA"/>
    <property type="match status" value="1"/>
</dbReference>
<comment type="subunit">
    <text evidence="12">Monomer and homodimer.</text>
</comment>
<dbReference type="GO" id="GO:0046872">
    <property type="term" value="F:metal ion binding"/>
    <property type="evidence" value="ECO:0007669"/>
    <property type="project" value="UniProtKB-KW"/>
</dbReference>
<evidence type="ECO:0000256" key="11">
    <source>
        <dbReference type="ARBA" id="ARBA00048697"/>
    </source>
</evidence>
<name>A0A923LBF2_9FIRM</name>
<dbReference type="GO" id="GO:0051539">
    <property type="term" value="F:4 iron, 4 sulfur cluster binding"/>
    <property type="evidence" value="ECO:0007669"/>
    <property type="project" value="UniProtKB-UniRule"/>
</dbReference>
<dbReference type="InterPro" id="IPR050105">
    <property type="entry name" value="MoCo_biosynth_MoaA/MoaC"/>
</dbReference>
<dbReference type="GO" id="GO:0061799">
    <property type="term" value="F:cyclic pyranopterin monophosphate synthase activity"/>
    <property type="evidence" value="ECO:0007669"/>
    <property type="project" value="TreeGrafter"/>
</dbReference>
<comment type="caution">
    <text evidence="14">The sequence shown here is derived from an EMBL/GenBank/DDBJ whole genome shotgun (WGS) entry which is preliminary data.</text>
</comment>
<comment type="function">
    <text evidence="12">Catalyzes the cyclization of GTP to (8S)-3',8-cyclo-7,8-dihydroguanosine 5'-triphosphate.</text>
</comment>
<dbReference type="Pfam" id="PF04055">
    <property type="entry name" value="Radical_SAM"/>
    <property type="match status" value="1"/>
</dbReference>
<feature type="binding site" evidence="12">
    <location>
        <begin position="256"/>
        <end position="258"/>
    </location>
    <ligand>
        <name>GTP</name>
        <dbReference type="ChEBI" id="CHEBI:37565"/>
    </ligand>
</feature>
<keyword evidence="9 12" id="KW-0501">Molybdenum cofactor biosynthesis</keyword>
<feature type="binding site" evidence="12">
    <location>
        <position position="187"/>
    </location>
    <ligand>
        <name>S-adenosyl-L-methionine</name>
        <dbReference type="ChEBI" id="CHEBI:59789"/>
    </ligand>
</feature>
<dbReference type="PROSITE" id="PS01305">
    <property type="entry name" value="MOAA_NIFB_PQQE"/>
    <property type="match status" value="1"/>
</dbReference>
<keyword evidence="6 12" id="KW-0408">Iron</keyword>
<dbReference type="GO" id="GO:1904047">
    <property type="term" value="F:S-adenosyl-L-methionine binding"/>
    <property type="evidence" value="ECO:0007669"/>
    <property type="project" value="UniProtKB-UniRule"/>
</dbReference>
<evidence type="ECO:0000256" key="5">
    <source>
        <dbReference type="ARBA" id="ARBA00022741"/>
    </source>
</evidence>
<dbReference type="AlphaFoldDB" id="A0A923LBF2"/>
<feature type="binding site" evidence="12">
    <location>
        <position position="13"/>
    </location>
    <ligand>
        <name>GTP</name>
        <dbReference type="ChEBI" id="CHEBI:37565"/>
    </ligand>
</feature>
<feature type="binding site" evidence="12">
    <location>
        <position position="251"/>
    </location>
    <ligand>
        <name>[4Fe-4S] cluster</name>
        <dbReference type="ChEBI" id="CHEBI:49883"/>
        <label>2</label>
        <note>4Fe-4S-substrate</note>
    </ligand>
</feature>
<evidence type="ECO:0000256" key="12">
    <source>
        <dbReference type="HAMAP-Rule" id="MF_01225"/>
    </source>
</evidence>
<feature type="binding site" evidence="12">
    <location>
        <position position="27"/>
    </location>
    <ligand>
        <name>[4Fe-4S] cluster</name>
        <dbReference type="ChEBI" id="CHEBI:49883"/>
        <label>1</label>
        <note>4Fe-4S-S-AdoMet</note>
    </ligand>
</feature>
<comment type="catalytic activity">
    <reaction evidence="11 12">
        <text>GTP + AH2 + S-adenosyl-L-methionine = (8S)-3',8-cyclo-7,8-dihydroguanosine 5'-triphosphate + 5'-deoxyadenosine + L-methionine + A + H(+)</text>
        <dbReference type="Rhea" id="RHEA:49576"/>
        <dbReference type="ChEBI" id="CHEBI:13193"/>
        <dbReference type="ChEBI" id="CHEBI:15378"/>
        <dbReference type="ChEBI" id="CHEBI:17319"/>
        <dbReference type="ChEBI" id="CHEBI:17499"/>
        <dbReference type="ChEBI" id="CHEBI:37565"/>
        <dbReference type="ChEBI" id="CHEBI:57844"/>
        <dbReference type="ChEBI" id="CHEBI:59789"/>
        <dbReference type="ChEBI" id="CHEBI:131766"/>
        <dbReference type="EC" id="4.1.99.22"/>
    </reaction>
</comment>
<comment type="cofactor">
    <cofactor evidence="12">
        <name>[4Fe-4S] cluster</name>
        <dbReference type="ChEBI" id="CHEBI:49883"/>
    </cofactor>
    <text evidence="12">Binds 2 [4Fe-4S] clusters. Binds 1 [4Fe-4S] cluster coordinated with 3 cysteines and an exchangeable S-adenosyl-L-methionine and 1 [4Fe-4S] cluster coordinated with 3 cysteines and the GTP-derived substrate.</text>
</comment>
<dbReference type="SMART" id="SM00729">
    <property type="entry name" value="Elp3"/>
    <property type="match status" value="1"/>
</dbReference>
<accession>A0A923LBF2</accession>
<dbReference type="InterPro" id="IPR007197">
    <property type="entry name" value="rSAM"/>
</dbReference>
<organism evidence="14 15">
    <name type="scientific">Anaerosacchariphilus hominis</name>
    <dbReference type="NCBI Taxonomy" id="2763017"/>
    <lineage>
        <taxon>Bacteria</taxon>
        <taxon>Bacillati</taxon>
        <taxon>Bacillota</taxon>
        <taxon>Clostridia</taxon>
        <taxon>Lachnospirales</taxon>
        <taxon>Lachnospiraceae</taxon>
        <taxon>Anaerosacchariphilus</taxon>
    </lineage>
</organism>
<dbReference type="Proteomes" id="UP000649345">
    <property type="component" value="Unassembled WGS sequence"/>
</dbReference>
<dbReference type="GO" id="GO:0005525">
    <property type="term" value="F:GTP binding"/>
    <property type="evidence" value="ECO:0007669"/>
    <property type="project" value="UniProtKB-UniRule"/>
</dbReference>
<keyword evidence="10 12" id="KW-0456">Lyase</keyword>